<reference evidence="8 9" key="1">
    <citation type="submission" date="2016-11" db="EMBL/GenBank/DDBJ databases">
        <authorList>
            <person name="Jaros S."/>
            <person name="Januszkiewicz K."/>
            <person name="Wedrychowicz H."/>
        </authorList>
    </citation>
    <scope>NUCLEOTIDE SEQUENCE [LARGE SCALE GENOMIC DNA]</scope>
    <source>
        <strain evidence="8 9">DSM 43832</strain>
    </source>
</reference>
<evidence type="ECO:0000259" key="7">
    <source>
        <dbReference type="Pfam" id="PF00155"/>
    </source>
</evidence>
<dbReference type="RefSeq" id="WP_073459726.1">
    <property type="nucleotide sequence ID" value="NZ_FRAP01000022.1"/>
</dbReference>
<dbReference type="OrthoDB" id="199743at2"/>
<proteinExistence type="inferred from homology"/>
<dbReference type="InterPro" id="IPR050859">
    <property type="entry name" value="Class-I_PLP-dep_aminotransf"/>
</dbReference>
<dbReference type="Pfam" id="PF00155">
    <property type="entry name" value="Aminotran_1_2"/>
    <property type="match status" value="1"/>
</dbReference>
<evidence type="ECO:0000256" key="3">
    <source>
        <dbReference type="ARBA" id="ARBA00011738"/>
    </source>
</evidence>
<keyword evidence="9" id="KW-1185">Reference proteome</keyword>
<organism evidence="8 9">
    <name type="scientific">Pseudonocardia thermophila</name>
    <dbReference type="NCBI Taxonomy" id="1848"/>
    <lineage>
        <taxon>Bacteria</taxon>
        <taxon>Bacillati</taxon>
        <taxon>Actinomycetota</taxon>
        <taxon>Actinomycetes</taxon>
        <taxon>Pseudonocardiales</taxon>
        <taxon>Pseudonocardiaceae</taxon>
        <taxon>Pseudonocardia</taxon>
    </lineage>
</organism>
<keyword evidence="5" id="KW-0808">Transferase</keyword>
<keyword evidence="6" id="KW-0663">Pyridoxal phosphate</keyword>
<dbReference type="InterPro" id="IPR015421">
    <property type="entry name" value="PyrdxlP-dep_Trfase_major"/>
</dbReference>
<dbReference type="EMBL" id="FRAP01000022">
    <property type="protein sequence ID" value="SHL25894.1"/>
    <property type="molecule type" value="Genomic_DNA"/>
</dbReference>
<feature type="domain" description="Aminotransferase class I/classII large" evidence="7">
    <location>
        <begin position="29"/>
        <end position="386"/>
    </location>
</feature>
<dbReference type="GO" id="GO:0030170">
    <property type="term" value="F:pyridoxal phosphate binding"/>
    <property type="evidence" value="ECO:0007669"/>
    <property type="project" value="InterPro"/>
</dbReference>
<dbReference type="Proteomes" id="UP000184363">
    <property type="component" value="Unassembled WGS sequence"/>
</dbReference>
<dbReference type="CDD" id="cd00609">
    <property type="entry name" value="AAT_like"/>
    <property type="match status" value="1"/>
</dbReference>
<name>A0A1M6Z617_PSETH</name>
<evidence type="ECO:0000256" key="5">
    <source>
        <dbReference type="ARBA" id="ARBA00022679"/>
    </source>
</evidence>
<dbReference type="Gene3D" id="3.90.1150.10">
    <property type="entry name" value="Aspartate Aminotransferase, domain 1"/>
    <property type="match status" value="1"/>
</dbReference>
<dbReference type="PANTHER" id="PTHR42790:SF19">
    <property type="entry name" value="KYNURENINE_ALPHA-AMINOADIPATE AMINOTRANSFERASE, MITOCHONDRIAL"/>
    <property type="match status" value="1"/>
</dbReference>
<gene>
    <name evidence="8" type="ORF">SAMN05443637_122108</name>
</gene>
<dbReference type="InterPro" id="IPR015424">
    <property type="entry name" value="PyrdxlP-dep_Trfase"/>
</dbReference>
<dbReference type="AlphaFoldDB" id="A0A1M6Z617"/>
<dbReference type="GO" id="GO:1901605">
    <property type="term" value="P:alpha-amino acid metabolic process"/>
    <property type="evidence" value="ECO:0007669"/>
    <property type="project" value="TreeGrafter"/>
</dbReference>
<evidence type="ECO:0000313" key="8">
    <source>
        <dbReference type="EMBL" id="SHL25894.1"/>
    </source>
</evidence>
<dbReference type="SUPFAM" id="SSF53383">
    <property type="entry name" value="PLP-dependent transferases"/>
    <property type="match status" value="1"/>
</dbReference>
<evidence type="ECO:0000256" key="6">
    <source>
        <dbReference type="ARBA" id="ARBA00022898"/>
    </source>
</evidence>
<dbReference type="PANTHER" id="PTHR42790">
    <property type="entry name" value="AMINOTRANSFERASE"/>
    <property type="match status" value="1"/>
</dbReference>
<dbReference type="FunFam" id="3.40.640.10:FF:000053">
    <property type="entry name" value="Aminotransferase, class I"/>
    <property type="match status" value="1"/>
</dbReference>
<sequence>MTLLSTRARAVRASAIRDLLTLTARPDVLSLAGGLPAADLMPRERIAAATARALTDPAHLQYSPTTGTDALRAVLAAHESERLGRPVPADRTVVTTGSQQALDLLARTLLDPGDPVVVEDPGYVGALQVLQAAGAELHPVPLDEDGMCVDVLADRLAAGLRPRLVHTVSSFHNPRGVTLAPERRRVLAGLADRYGFLVVEDDPYGLLAFDGRPPRPVAAHGERVVRLGSTSKVLAPALRVGWLTGPAEVCAGVERLKQLTDLCTSSLTQAITAELLADTAWFARHVARVRTATAERAAAFTAAVAELLPGVESTSPTGGMFCWLTFPDGTDTAELLPRALTAGVGYVPGAAFAVREDVSAGGHAAEARCCFATYPPGTVREAVRRLASVVPVAAT</sequence>
<evidence type="ECO:0000256" key="2">
    <source>
        <dbReference type="ARBA" id="ARBA00007441"/>
    </source>
</evidence>
<dbReference type="STRING" id="1848.SAMN05443637_122108"/>
<evidence type="ECO:0000256" key="1">
    <source>
        <dbReference type="ARBA" id="ARBA00001933"/>
    </source>
</evidence>
<dbReference type="InterPro" id="IPR004839">
    <property type="entry name" value="Aminotransferase_I/II_large"/>
</dbReference>
<protein>
    <submittedName>
        <fullName evidence="8">2-aminoadipate transaminase</fullName>
    </submittedName>
</protein>
<dbReference type="InterPro" id="IPR015422">
    <property type="entry name" value="PyrdxlP-dep_Trfase_small"/>
</dbReference>
<keyword evidence="4" id="KW-0032">Aminotransferase</keyword>
<comment type="similarity">
    <text evidence="2">Belongs to the class-I pyridoxal-phosphate-dependent aminotransferase family.</text>
</comment>
<dbReference type="GO" id="GO:0008483">
    <property type="term" value="F:transaminase activity"/>
    <property type="evidence" value="ECO:0007669"/>
    <property type="project" value="UniProtKB-KW"/>
</dbReference>
<comment type="cofactor">
    <cofactor evidence="1">
        <name>pyridoxal 5'-phosphate</name>
        <dbReference type="ChEBI" id="CHEBI:597326"/>
    </cofactor>
</comment>
<evidence type="ECO:0000256" key="4">
    <source>
        <dbReference type="ARBA" id="ARBA00022576"/>
    </source>
</evidence>
<dbReference type="Gene3D" id="3.40.640.10">
    <property type="entry name" value="Type I PLP-dependent aspartate aminotransferase-like (Major domain)"/>
    <property type="match status" value="1"/>
</dbReference>
<evidence type="ECO:0000313" key="9">
    <source>
        <dbReference type="Proteomes" id="UP000184363"/>
    </source>
</evidence>
<comment type="subunit">
    <text evidence="3">Homodimer.</text>
</comment>
<accession>A0A1M6Z617</accession>